<dbReference type="PANTHER" id="PTHR47199">
    <property type="entry name" value="PHOTOSYSTEM II STABILITY/ASSEMBLY FACTOR HCF136, CHLOROPLASTIC"/>
    <property type="match status" value="1"/>
</dbReference>
<dbReference type="Pfam" id="PF02012">
    <property type="entry name" value="BNR"/>
    <property type="match status" value="1"/>
</dbReference>
<gene>
    <name evidence="4" type="ORF">A3H38_04095</name>
</gene>
<evidence type="ECO:0000259" key="3">
    <source>
        <dbReference type="Pfam" id="PF14870"/>
    </source>
</evidence>
<evidence type="ECO:0000256" key="1">
    <source>
        <dbReference type="ARBA" id="ARBA00022531"/>
    </source>
</evidence>
<evidence type="ECO:0000313" key="5">
    <source>
        <dbReference type="Proteomes" id="UP000176938"/>
    </source>
</evidence>
<proteinExistence type="predicted"/>
<accession>A0A1F4RHM9</accession>
<dbReference type="PANTHER" id="PTHR47199:SF2">
    <property type="entry name" value="PHOTOSYSTEM II STABILITY_ASSEMBLY FACTOR HCF136, CHLOROPLASTIC"/>
    <property type="match status" value="1"/>
</dbReference>
<evidence type="ECO:0000313" key="4">
    <source>
        <dbReference type="EMBL" id="OGC07670.1"/>
    </source>
</evidence>
<dbReference type="SUPFAM" id="SSF110296">
    <property type="entry name" value="Oligoxyloglucan reducing end-specific cellobiohydrolase"/>
    <property type="match status" value="2"/>
</dbReference>
<comment type="caution">
    <text evidence="4">The sequence shown here is derived from an EMBL/GenBank/DDBJ whole genome shotgun (WGS) entry which is preliminary data.</text>
</comment>
<reference evidence="4 5" key="1">
    <citation type="journal article" date="2016" name="Nat. Commun.">
        <title>Thousands of microbial genomes shed light on interconnected biogeochemical processes in an aquifer system.</title>
        <authorList>
            <person name="Anantharaman K."/>
            <person name="Brown C.T."/>
            <person name="Hug L.A."/>
            <person name="Sharon I."/>
            <person name="Castelle C.J."/>
            <person name="Probst A.J."/>
            <person name="Thomas B.C."/>
            <person name="Singh A."/>
            <person name="Wilkins M.J."/>
            <person name="Karaoz U."/>
            <person name="Brodie E.L."/>
            <person name="Williams K.H."/>
            <person name="Hubbard S.S."/>
            <person name="Banfield J.F."/>
        </authorList>
    </citation>
    <scope>NUCLEOTIDE SEQUENCE [LARGE SCALE GENOMIC DNA]</scope>
</reference>
<keyword evidence="2" id="KW-0604">Photosystem II</keyword>
<protein>
    <recommendedName>
        <fullName evidence="3">Photosynthesis system II assembly factor Ycf48/Hcf136-like domain-containing protein</fullName>
    </recommendedName>
</protein>
<feature type="domain" description="Photosynthesis system II assembly factor Ycf48/Hcf136-like" evidence="3">
    <location>
        <begin position="218"/>
        <end position="295"/>
    </location>
</feature>
<dbReference type="InterPro" id="IPR028203">
    <property type="entry name" value="PSII_CF48-like_dom"/>
</dbReference>
<keyword evidence="1" id="KW-0602">Photosynthesis</keyword>
<evidence type="ECO:0000256" key="2">
    <source>
        <dbReference type="ARBA" id="ARBA00023276"/>
    </source>
</evidence>
<dbReference type="EMBL" id="METP01000001">
    <property type="protein sequence ID" value="OGC07670.1"/>
    <property type="molecule type" value="Genomic_DNA"/>
</dbReference>
<dbReference type="Gene3D" id="2.130.10.10">
    <property type="entry name" value="YVTN repeat-like/Quinoprotein amine dehydrogenase"/>
    <property type="match status" value="2"/>
</dbReference>
<name>A0A1F4RHM9_UNCSA</name>
<dbReference type="InterPro" id="IPR002860">
    <property type="entry name" value="BNR_rpt"/>
</dbReference>
<organism evidence="4 5">
    <name type="scientific">candidate division WOR-1 bacterium RIFCSPLOWO2_02_FULL_46_20</name>
    <dbReference type="NCBI Taxonomy" id="1802567"/>
    <lineage>
        <taxon>Bacteria</taxon>
        <taxon>Bacillati</taxon>
        <taxon>Saganbacteria</taxon>
    </lineage>
</organism>
<dbReference type="GO" id="GO:0009523">
    <property type="term" value="C:photosystem II"/>
    <property type="evidence" value="ECO:0007669"/>
    <property type="project" value="UniProtKB-KW"/>
</dbReference>
<sequence length="375" mass="39871">MVSTSIKDLNGESLSSLKIWSFTTITSSDAAQNGWVVLTTNVGGDTPMPILIGNYANRGDPTLGFGIGGENDVSFSPDDTNIGWLVGNAGDVIKTTDGGQSANFVNIGTSKTLQSVWAVSNNKVFICGRDETGSSLYYSSDGGTTWSSLESTTTRYPDRRVPFTDRLYALYFLEDGGTLYGWMAGGLSTGYSVILRSTDAGATTWTESYYQYYDPNELRSLAFFDKNNGITVGTDGTILTTADGGINWTKRTSGTTNILYEVKIISGTTAIAVGASGTVLKTTDSGITWSKLDVSDITTKALFALFVRMDKFWAGGDDGIIIYSSDGGATWKKQTSNTVGQIQSIYMLSDTTGWAVGAASSANKGVILRTTTGGE</sequence>
<dbReference type="InterPro" id="IPR015943">
    <property type="entry name" value="WD40/YVTN_repeat-like_dom_sf"/>
</dbReference>
<dbReference type="Pfam" id="PF14870">
    <property type="entry name" value="PSII_BNR"/>
    <property type="match status" value="1"/>
</dbReference>
<dbReference type="Proteomes" id="UP000176938">
    <property type="component" value="Unassembled WGS sequence"/>
</dbReference>
<dbReference type="CDD" id="cd15482">
    <property type="entry name" value="Sialidase_non-viral"/>
    <property type="match status" value="1"/>
</dbReference>
<dbReference type="GO" id="GO:0015979">
    <property type="term" value="P:photosynthesis"/>
    <property type="evidence" value="ECO:0007669"/>
    <property type="project" value="UniProtKB-KW"/>
</dbReference>
<dbReference type="AlphaFoldDB" id="A0A1F4RHM9"/>